<dbReference type="PANTHER" id="PTHR43159">
    <property type="entry name" value="ENOYL-[ACYL-CARRIER-PROTEIN] REDUCTASE"/>
    <property type="match status" value="1"/>
</dbReference>
<protein>
    <recommendedName>
        <fullName evidence="8">Enoyl-[acyl-carrier-protein] reductase [NADH]</fullName>
        <ecNumber evidence="8">1.3.1.9</ecNumber>
    </recommendedName>
</protein>
<evidence type="ECO:0000256" key="7">
    <source>
        <dbReference type="ARBA" id="ARBA00023160"/>
    </source>
</evidence>
<keyword evidence="5 8" id="KW-0560">Oxidoreductase</keyword>
<keyword evidence="4" id="KW-0276">Fatty acid metabolism</keyword>
<keyword evidence="3 8" id="KW-0444">Lipid biosynthesis</keyword>
<keyword evidence="10" id="KW-1185">Reference proteome</keyword>
<dbReference type="InterPro" id="IPR014358">
    <property type="entry name" value="Enoyl-ACP_Rdtase_NADH"/>
</dbReference>
<comment type="similarity">
    <text evidence="2 8">Belongs to the short-chain dehydrogenases/reductases (SDR) family. FabI subfamily.</text>
</comment>
<dbReference type="EMBL" id="CP090958">
    <property type="protein sequence ID" value="WGW13709.1"/>
    <property type="molecule type" value="Genomic_DNA"/>
</dbReference>
<evidence type="ECO:0000256" key="4">
    <source>
        <dbReference type="ARBA" id="ARBA00022832"/>
    </source>
</evidence>
<sequence length="255" mass="27117">MGILDGKRLLITGVLTESSIAFSAARLAQEQGATVVLSSFGRQSKITQAIARRLPTPAPVIELDATNADDLAALPDRLREHVDGLDGVVHAIAFAPKTALGGNFLKTEWEDVATALHVSAYSLKAITVAAQPLLSRGSSVVGLTFDGRFAWPTYDWMGVSKATFESTARYLSKFLGPEGIRVNLVSAGPLRTTAAKSIPGFETFEDTWTQRAPLGWDNKDTEPAGRAIVALLSDWFPATTGEMVHVDGGLHATGA</sequence>
<dbReference type="Proteomes" id="UP001209083">
    <property type="component" value="Chromosome"/>
</dbReference>
<keyword evidence="6" id="KW-0443">Lipid metabolism</keyword>
<gene>
    <name evidence="9" type="primary">fabI</name>
    <name evidence="9" type="ORF">LWF01_08115</name>
</gene>
<dbReference type="SUPFAM" id="SSF51735">
    <property type="entry name" value="NAD(P)-binding Rossmann-fold domains"/>
    <property type="match status" value="1"/>
</dbReference>
<dbReference type="GO" id="GO:0004318">
    <property type="term" value="F:enoyl-[acyl-carrier-protein] reductase (NADH) activity"/>
    <property type="evidence" value="ECO:0007669"/>
    <property type="project" value="UniProtKB-EC"/>
</dbReference>
<dbReference type="EC" id="1.3.1.9" evidence="8"/>
<evidence type="ECO:0000256" key="1">
    <source>
        <dbReference type="ARBA" id="ARBA00005189"/>
    </source>
</evidence>
<dbReference type="PANTHER" id="PTHR43159:SF2">
    <property type="entry name" value="ENOYL-[ACYL-CARRIER-PROTEIN] REDUCTASE [NADH], CHLOROPLASTIC"/>
    <property type="match status" value="1"/>
</dbReference>
<dbReference type="InterPro" id="IPR036291">
    <property type="entry name" value="NAD(P)-bd_dom_sf"/>
</dbReference>
<evidence type="ECO:0000256" key="6">
    <source>
        <dbReference type="ARBA" id="ARBA00023098"/>
    </source>
</evidence>
<reference evidence="9 10" key="1">
    <citation type="submission" date="2023-05" db="EMBL/GenBank/DDBJ databases">
        <title>Lithophilousrod everest ZFBP1038 complete genpme.</title>
        <authorList>
            <person name="Tian M."/>
        </authorList>
    </citation>
    <scope>NUCLEOTIDE SEQUENCE [LARGE SCALE GENOMIC DNA]</scope>
    <source>
        <strain evidence="9 10">ZFBP1038</strain>
    </source>
</reference>
<evidence type="ECO:0000256" key="8">
    <source>
        <dbReference type="PIRNR" id="PIRNR000094"/>
    </source>
</evidence>
<dbReference type="RefSeq" id="WP_349640532.1">
    <property type="nucleotide sequence ID" value="NZ_CP090958.1"/>
</dbReference>
<dbReference type="Gene3D" id="3.40.50.720">
    <property type="entry name" value="NAD(P)-binding Rossmann-like Domain"/>
    <property type="match status" value="1"/>
</dbReference>
<proteinExistence type="inferred from homology"/>
<evidence type="ECO:0000313" key="9">
    <source>
        <dbReference type="EMBL" id="WGW13709.1"/>
    </source>
</evidence>
<name>A0ABY8QZD3_9MICO</name>
<evidence type="ECO:0000256" key="3">
    <source>
        <dbReference type="ARBA" id="ARBA00022516"/>
    </source>
</evidence>
<evidence type="ECO:0000313" key="10">
    <source>
        <dbReference type="Proteomes" id="UP001209083"/>
    </source>
</evidence>
<keyword evidence="7 8" id="KW-0275">Fatty acid biosynthesis</keyword>
<evidence type="ECO:0000256" key="2">
    <source>
        <dbReference type="ARBA" id="ARBA00009233"/>
    </source>
</evidence>
<dbReference type="Pfam" id="PF13561">
    <property type="entry name" value="adh_short_C2"/>
    <property type="match status" value="1"/>
</dbReference>
<evidence type="ECO:0000256" key="5">
    <source>
        <dbReference type="ARBA" id="ARBA00023002"/>
    </source>
</evidence>
<keyword evidence="8" id="KW-0520">NAD</keyword>
<comment type="catalytic activity">
    <reaction evidence="8">
        <text>a 2,3-saturated acyl-[ACP] + NAD(+) = a (2E)-enoyl-[ACP] + NADH + H(+)</text>
        <dbReference type="Rhea" id="RHEA:10240"/>
        <dbReference type="Rhea" id="RHEA-COMP:9925"/>
        <dbReference type="Rhea" id="RHEA-COMP:9926"/>
        <dbReference type="ChEBI" id="CHEBI:15378"/>
        <dbReference type="ChEBI" id="CHEBI:57540"/>
        <dbReference type="ChEBI" id="CHEBI:57945"/>
        <dbReference type="ChEBI" id="CHEBI:78784"/>
        <dbReference type="ChEBI" id="CHEBI:78785"/>
        <dbReference type="EC" id="1.3.1.9"/>
    </reaction>
</comment>
<comment type="pathway">
    <text evidence="1">Lipid metabolism.</text>
</comment>
<dbReference type="NCBIfam" id="NF005908">
    <property type="entry name" value="PRK07889.1"/>
    <property type="match status" value="1"/>
</dbReference>
<dbReference type="PIRSF" id="PIRSF000094">
    <property type="entry name" value="Enoyl-ACP_rdct"/>
    <property type="match status" value="1"/>
</dbReference>
<dbReference type="InterPro" id="IPR002347">
    <property type="entry name" value="SDR_fam"/>
</dbReference>
<organism evidence="9 10">
    <name type="scientific">Saxibacter everestensis</name>
    <dbReference type="NCBI Taxonomy" id="2909229"/>
    <lineage>
        <taxon>Bacteria</taxon>
        <taxon>Bacillati</taxon>
        <taxon>Actinomycetota</taxon>
        <taxon>Actinomycetes</taxon>
        <taxon>Micrococcales</taxon>
        <taxon>Brevibacteriaceae</taxon>
        <taxon>Saxibacter</taxon>
    </lineage>
</organism>
<accession>A0ABY8QZD3</accession>